<dbReference type="SUPFAM" id="SSF47819">
    <property type="entry name" value="HRDC-like"/>
    <property type="match status" value="1"/>
</dbReference>
<keyword evidence="6" id="KW-1185">Reference proteome</keyword>
<feature type="compositionally biased region" description="Polar residues" evidence="3">
    <location>
        <begin position="587"/>
        <end position="610"/>
    </location>
</feature>
<protein>
    <recommendedName>
        <fullName evidence="4">HRDC domain-containing protein</fullName>
    </recommendedName>
</protein>
<dbReference type="CDD" id="cd06141">
    <property type="entry name" value="WRN_exo"/>
    <property type="match status" value="1"/>
</dbReference>
<dbReference type="SMART" id="SM00474">
    <property type="entry name" value="35EXOc"/>
    <property type="match status" value="1"/>
</dbReference>
<gene>
    <name evidence="5" type="ORF">BU23DRAFT_557380</name>
</gene>
<dbReference type="Pfam" id="PF01612">
    <property type="entry name" value="DNA_pol_A_exo1"/>
    <property type="match status" value="1"/>
</dbReference>
<feature type="region of interest" description="Disordered" evidence="3">
    <location>
        <begin position="306"/>
        <end position="335"/>
    </location>
</feature>
<dbReference type="InterPro" id="IPR002562">
    <property type="entry name" value="3'-5'_exonuclease_dom"/>
</dbReference>
<evidence type="ECO:0000313" key="5">
    <source>
        <dbReference type="EMBL" id="KAF1969756.1"/>
    </source>
</evidence>
<dbReference type="InterPro" id="IPR012337">
    <property type="entry name" value="RNaseH-like_sf"/>
</dbReference>
<dbReference type="GO" id="GO:0000166">
    <property type="term" value="F:nucleotide binding"/>
    <property type="evidence" value="ECO:0007669"/>
    <property type="project" value="InterPro"/>
</dbReference>
<evidence type="ECO:0000256" key="3">
    <source>
        <dbReference type="SAM" id="MobiDB-lite"/>
    </source>
</evidence>
<dbReference type="InterPro" id="IPR036397">
    <property type="entry name" value="RNaseH_sf"/>
</dbReference>
<dbReference type="GO" id="GO:0003676">
    <property type="term" value="F:nucleic acid binding"/>
    <property type="evidence" value="ECO:0007669"/>
    <property type="project" value="InterPro"/>
</dbReference>
<keyword evidence="1" id="KW-0540">Nuclease</keyword>
<keyword evidence="2" id="KW-0378">Hydrolase</keyword>
<evidence type="ECO:0000256" key="2">
    <source>
        <dbReference type="ARBA" id="ARBA00022801"/>
    </source>
</evidence>
<evidence type="ECO:0000256" key="1">
    <source>
        <dbReference type="ARBA" id="ARBA00022722"/>
    </source>
</evidence>
<proteinExistence type="predicted"/>
<dbReference type="GO" id="GO:0005634">
    <property type="term" value="C:nucleus"/>
    <property type="evidence" value="ECO:0007669"/>
    <property type="project" value="TreeGrafter"/>
</dbReference>
<feature type="domain" description="HRDC" evidence="4">
    <location>
        <begin position="339"/>
        <end position="419"/>
    </location>
</feature>
<dbReference type="Pfam" id="PF00570">
    <property type="entry name" value="HRDC"/>
    <property type="match status" value="1"/>
</dbReference>
<dbReference type="EMBL" id="ML976706">
    <property type="protein sequence ID" value="KAF1969756.1"/>
    <property type="molecule type" value="Genomic_DNA"/>
</dbReference>
<dbReference type="GO" id="GO:0006139">
    <property type="term" value="P:nucleobase-containing compound metabolic process"/>
    <property type="evidence" value="ECO:0007669"/>
    <property type="project" value="InterPro"/>
</dbReference>
<dbReference type="SMART" id="SM00341">
    <property type="entry name" value="HRDC"/>
    <property type="match status" value="1"/>
</dbReference>
<dbReference type="Gene3D" id="1.10.150.80">
    <property type="entry name" value="HRDC domain"/>
    <property type="match status" value="1"/>
</dbReference>
<organism evidence="5 6">
    <name type="scientific">Bimuria novae-zelandiae CBS 107.79</name>
    <dbReference type="NCBI Taxonomy" id="1447943"/>
    <lineage>
        <taxon>Eukaryota</taxon>
        <taxon>Fungi</taxon>
        <taxon>Dikarya</taxon>
        <taxon>Ascomycota</taxon>
        <taxon>Pezizomycotina</taxon>
        <taxon>Dothideomycetes</taxon>
        <taxon>Pleosporomycetidae</taxon>
        <taxon>Pleosporales</taxon>
        <taxon>Massarineae</taxon>
        <taxon>Didymosphaeriaceae</taxon>
        <taxon>Bimuria</taxon>
    </lineage>
</organism>
<dbReference type="InterPro" id="IPR002121">
    <property type="entry name" value="HRDC_dom"/>
</dbReference>
<feature type="domain" description="HRDC" evidence="4">
    <location>
        <begin position="622"/>
        <end position="693"/>
    </location>
</feature>
<dbReference type="Gene3D" id="3.30.420.10">
    <property type="entry name" value="Ribonuclease H-like superfamily/Ribonuclease H"/>
    <property type="match status" value="1"/>
</dbReference>
<dbReference type="SUPFAM" id="SSF53098">
    <property type="entry name" value="Ribonuclease H-like"/>
    <property type="match status" value="1"/>
</dbReference>
<dbReference type="PANTHER" id="PTHR13620">
    <property type="entry name" value="3-5 EXONUCLEASE"/>
    <property type="match status" value="1"/>
</dbReference>
<dbReference type="InterPro" id="IPR051132">
    <property type="entry name" value="3-5_Exonuclease_domain"/>
</dbReference>
<evidence type="ECO:0000259" key="4">
    <source>
        <dbReference type="PROSITE" id="PS50967"/>
    </source>
</evidence>
<dbReference type="InterPro" id="IPR044876">
    <property type="entry name" value="HRDC_dom_sf"/>
</dbReference>
<dbReference type="PROSITE" id="PS50967">
    <property type="entry name" value="HRDC"/>
    <property type="match status" value="2"/>
</dbReference>
<feature type="compositionally biased region" description="Polar residues" evidence="3">
    <location>
        <begin position="542"/>
        <end position="577"/>
    </location>
</feature>
<accession>A0A6A5V400</accession>
<feature type="region of interest" description="Disordered" evidence="3">
    <location>
        <begin position="442"/>
        <end position="465"/>
    </location>
</feature>
<feature type="region of interest" description="Disordered" evidence="3">
    <location>
        <begin position="521"/>
        <end position="615"/>
    </location>
</feature>
<evidence type="ECO:0000313" key="6">
    <source>
        <dbReference type="Proteomes" id="UP000800036"/>
    </source>
</evidence>
<dbReference type="AlphaFoldDB" id="A0A6A5V400"/>
<dbReference type="GO" id="GO:0005737">
    <property type="term" value="C:cytoplasm"/>
    <property type="evidence" value="ECO:0007669"/>
    <property type="project" value="TreeGrafter"/>
</dbReference>
<reference evidence="5" key="1">
    <citation type="journal article" date="2020" name="Stud. Mycol.">
        <title>101 Dothideomycetes genomes: a test case for predicting lifestyles and emergence of pathogens.</title>
        <authorList>
            <person name="Haridas S."/>
            <person name="Albert R."/>
            <person name="Binder M."/>
            <person name="Bloem J."/>
            <person name="Labutti K."/>
            <person name="Salamov A."/>
            <person name="Andreopoulos B."/>
            <person name="Baker S."/>
            <person name="Barry K."/>
            <person name="Bills G."/>
            <person name="Bluhm B."/>
            <person name="Cannon C."/>
            <person name="Castanera R."/>
            <person name="Culley D."/>
            <person name="Daum C."/>
            <person name="Ezra D."/>
            <person name="Gonzalez J."/>
            <person name="Henrissat B."/>
            <person name="Kuo A."/>
            <person name="Liang C."/>
            <person name="Lipzen A."/>
            <person name="Lutzoni F."/>
            <person name="Magnuson J."/>
            <person name="Mondo S."/>
            <person name="Nolan M."/>
            <person name="Ohm R."/>
            <person name="Pangilinan J."/>
            <person name="Park H.-J."/>
            <person name="Ramirez L."/>
            <person name="Alfaro M."/>
            <person name="Sun H."/>
            <person name="Tritt A."/>
            <person name="Yoshinaga Y."/>
            <person name="Zwiers L.-H."/>
            <person name="Turgeon B."/>
            <person name="Goodwin S."/>
            <person name="Spatafora J."/>
            <person name="Crous P."/>
            <person name="Grigoriev I."/>
        </authorList>
    </citation>
    <scope>NUCLEOTIDE SEQUENCE</scope>
    <source>
        <strain evidence="5">CBS 107.79</strain>
    </source>
</reference>
<dbReference type="GO" id="GO:0008408">
    <property type="term" value="F:3'-5' exonuclease activity"/>
    <property type="evidence" value="ECO:0007669"/>
    <property type="project" value="InterPro"/>
</dbReference>
<dbReference type="OrthoDB" id="1920326at2759"/>
<dbReference type="InterPro" id="IPR010997">
    <property type="entry name" value="HRDC-like_sf"/>
</dbReference>
<name>A0A6A5V400_9PLEO</name>
<dbReference type="PANTHER" id="PTHR13620:SF104">
    <property type="entry name" value="EXONUCLEASE 3'-5' DOMAIN-CONTAINING PROTEIN 2"/>
    <property type="match status" value="1"/>
</dbReference>
<dbReference type="Proteomes" id="UP000800036">
    <property type="component" value="Unassembled WGS sequence"/>
</dbReference>
<sequence length="693" mass="76143">MTHESAPTGNGWRDEIESTIIWPLAYRLQTVQQPTFAQGWSHRLYQSPEGKKVQVLYSADKAKSEELAQRFLNEPVVGFDMEWPMYIRDSDNPPLQKRIGLIQVASETTVALFHIGLHGGKTTAEIIAPSLRKLIESPTIAKTGVAIFNADFARLRKYFGLKPQGAFELSHLDHLVKFAHDPYYLLNTKTVALAHLVETHLGLPLGKGPVRTSNWSKALSQKQKDYAASDAYAGFMLFHCMNAKRAALRPTPGLPIFADQYPRKPKREEGEKGFAPIRTLMLHSVEKEGAMIAAIDFFDAKRNQNESESEADAQADATVTKGKKEVTKAKPSVAREQMSPATLNLYDKLSERRKSLAEASDVPVYLIASNAVLRGIAESSPQNNQELLKVRGIGKVSIDKYGADWLKVIAQHVAVDGAQRTGEPSNIPVDTQQVQPIIPTRRTRRERVGEQESPDSLPAFGSPLQRTPTLHTELSFTFAETKLDADTGLASSLSMPYKLKTPSNYSDVEFLDLTKDAPHGHVMSGAAAPARTESPPALLGETSANGSSQWGASRWSLNSTSTSEDSLASQSFYTPPSSLKRKRAETRPNTVTPNPAQAQPFPFSQASQTGPAVAQIPPAPLSPQSKIFRNKLLAFSKLITRKLGPRTLSTPIVSDSTLDLIVTVSPRTAEELNRITGIEEFTRACQMAQMDLL</sequence>